<name>A0ABU6RQJ0_9FABA</name>
<keyword evidence="2" id="KW-1185">Reference proteome</keyword>
<dbReference type="Proteomes" id="UP001341840">
    <property type="component" value="Unassembled WGS sequence"/>
</dbReference>
<organism evidence="1 2">
    <name type="scientific">Stylosanthes scabra</name>
    <dbReference type="NCBI Taxonomy" id="79078"/>
    <lineage>
        <taxon>Eukaryota</taxon>
        <taxon>Viridiplantae</taxon>
        <taxon>Streptophyta</taxon>
        <taxon>Embryophyta</taxon>
        <taxon>Tracheophyta</taxon>
        <taxon>Spermatophyta</taxon>
        <taxon>Magnoliopsida</taxon>
        <taxon>eudicotyledons</taxon>
        <taxon>Gunneridae</taxon>
        <taxon>Pentapetalae</taxon>
        <taxon>rosids</taxon>
        <taxon>fabids</taxon>
        <taxon>Fabales</taxon>
        <taxon>Fabaceae</taxon>
        <taxon>Papilionoideae</taxon>
        <taxon>50 kb inversion clade</taxon>
        <taxon>dalbergioids sensu lato</taxon>
        <taxon>Dalbergieae</taxon>
        <taxon>Pterocarpus clade</taxon>
        <taxon>Stylosanthes</taxon>
    </lineage>
</organism>
<evidence type="ECO:0000313" key="2">
    <source>
        <dbReference type="Proteomes" id="UP001341840"/>
    </source>
</evidence>
<gene>
    <name evidence="1" type="ORF">PIB30_077965</name>
</gene>
<dbReference type="EMBL" id="JASCZI010031272">
    <property type="protein sequence ID" value="MED6126396.1"/>
    <property type="molecule type" value="Genomic_DNA"/>
</dbReference>
<sequence length="144" mass="16021">MARTRHLHRADARLLLSWSLRNGVARACHLGRAAAPPKESFLIKKGGHGRAMQRGNKDKQILNFDPEIERTLCKLRKQSKQAHEGSSKEAFEEVFNNMAAEGTQQKTLGEYSIPTTVSCGSSIVRPAIDANNFELKPSLIQLIQ</sequence>
<comment type="caution">
    <text evidence="1">The sequence shown here is derived from an EMBL/GenBank/DDBJ whole genome shotgun (WGS) entry which is preliminary data.</text>
</comment>
<reference evidence="1 2" key="1">
    <citation type="journal article" date="2023" name="Plants (Basel)">
        <title>Bridging the Gap: Combining Genomics and Transcriptomics Approaches to Understand Stylosanthes scabra, an Orphan Legume from the Brazilian Caatinga.</title>
        <authorList>
            <person name="Ferreira-Neto J.R.C."/>
            <person name="da Silva M.D."/>
            <person name="Binneck E."/>
            <person name="de Melo N.F."/>
            <person name="da Silva R.H."/>
            <person name="de Melo A.L.T.M."/>
            <person name="Pandolfi V."/>
            <person name="Bustamante F.O."/>
            <person name="Brasileiro-Vidal A.C."/>
            <person name="Benko-Iseppon A.M."/>
        </authorList>
    </citation>
    <scope>NUCLEOTIDE SEQUENCE [LARGE SCALE GENOMIC DNA]</scope>
    <source>
        <tissue evidence="1">Leaves</tissue>
    </source>
</reference>
<evidence type="ECO:0000313" key="1">
    <source>
        <dbReference type="EMBL" id="MED6126396.1"/>
    </source>
</evidence>
<protein>
    <submittedName>
        <fullName evidence="1">Uncharacterized protein</fullName>
    </submittedName>
</protein>
<accession>A0ABU6RQJ0</accession>
<proteinExistence type="predicted"/>